<name>A0ABY5TNP5_9GAMM</name>
<sequence>MKTILTTIATAVLGVLMTTATLADDHAAPRTSALEVYFCSFAEGKDMQDLEKVAAGWDEWADDNFTETYTAYILSPALVHGADFPYDSLWLGVAENHETMGTSMDDWAAKGGQWQKKFDAVSTCGSHALMTSIEAKPYDKLGEAGYVQISACQFKTDMNFAELTAADKQWNAWMDENAMPGGIYRWIPGVGAPRPDKTDYYTVYLAESLGDRGRAHDMMMAGGFQVWNSLYGSLAECDNPRVWSAQPAGGAVAEMSVADSK</sequence>
<dbReference type="Proteomes" id="UP001059934">
    <property type="component" value="Chromosome"/>
</dbReference>
<reference evidence="2" key="1">
    <citation type="submission" date="2022-08" db="EMBL/GenBank/DDBJ databases">
        <title>Catabolic pathway analysis in culturable SAR92 clade bacteria reveals their overlooked roles in DMSP degradation in coastal seas.</title>
        <authorList>
            <person name="He X."/>
            <person name="Zhang X."/>
            <person name="Zhang Y."/>
        </authorList>
    </citation>
    <scope>NUCLEOTIDE SEQUENCE</scope>
    <source>
        <strain evidence="2">H455</strain>
    </source>
</reference>
<organism evidence="2 3">
    <name type="scientific">SAR92 clade bacterium H455</name>
    <dbReference type="NCBI Taxonomy" id="2974818"/>
    <lineage>
        <taxon>Bacteria</taxon>
        <taxon>Pseudomonadati</taxon>
        <taxon>Pseudomonadota</taxon>
        <taxon>Gammaproteobacteria</taxon>
        <taxon>Cellvibrionales</taxon>
        <taxon>Porticoccaceae</taxon>
        <taxon>SAR92 clade</taxon>
    </lineage>
</organism>
<keyword evidence="3" id="KW-1185">Reference proteome</keyword>
<feature type="signal peptide" evidence="1">
    <location>
        <begin position="1"/>
        <end position="23"/>
    </location>
</feature>
<gene>
    <name evidence="2" type="ORF">NYF23_02370</name>
</gene>
<keyword evidence="1" id="KW-0732">Signal</keyword>
<accession>A0ABY5TNP5</accession>
<evidence type="ECO:0000313" key="3">
    <source>
        <dbReference type="Proteomes" id="UP001059934"/>
    </source>
</evidence>
<evidence type="ECO:0000256" key="1">
    <source>
        <dbReference type="SAM" id="SignalP"/>
    </source>
</evidence>
<proteinExistence type="predicted"/>
<protein>
    <submittedName>
        <fullName evidence="2">Uncharacterized protein</fullName>
    </submittedName>
</protein>
<dbReference type="EMBL" id="CP103416">
    <property type="protein sequence ID" value="UVW35467.1"/>
    <property type="molecule type" value="Genomic_DNA"/>
</dbReference>
<feature type="chain" id="PRO_5047076259" evidence="1">
    <location>
        <begin position="24"/>
        <end position="261"/>
    </location>
</feature>
<evidence type="ECO:0000313" key="2">
    <source>
        <dbReference type="EMBL" id="UVW35467.1"/>
    </source>
</evidence>